<dbReference type="NCBIfam" id="TIGR02532">
    <property type="entry name" value="IV_pilin_GFxxxE"/>
    <property type="match status" value="1"/>
</dbReference>
<evidence type="ECO:0008006" key="5">
    <source>
        <dbReference type="Google" id="ProtNLM"/>
    </source>
</evidence>
<dbReference type="InterPro" id="IPR023296">
    <property type="entry name" value="Glyco_hydro_beta-prop_sf"/>
</dbReference>
<organism evidence="3 4">
    <name type="scientific">Candidatus Gottesmanbacteria bacterium RIFCSPHIGHO2_01_FULL_42_12</name>
    <dbReference type="NCBI Taxonomy" id="1798377"/>
    <lineage>
        <taxon>Bacteria</taxon>
        <taxon>Candidatus Gottesmaniibacteriota</taxon>
    </lineage>
</organism>
<evidence type="ECO:0000256" key="1">
    <source>
        <dbReference type="SAM" id="MobiDB-lite"/>
    </source>
</evidence>
<keyword evidence="2" id="KW-0812">Transmembrane</keyword>
<reference evidence="3 4" key="1">
    <citation type="journal article" date="2016" name="Nat. Commun.">
        <title>Thousands of microbial genomes shed light on interconnected biogeochemical processes in an aquifer system.</title>
        <authorList>
            <person name="Anantharaman K."/>
            <person name="Brown C.T."/>
            <person name="Hug L.A."/>
            <person name="Sharon I."/>
            <person name="Castelle C.J."/>
            <person name="Probst A.J."/>
            <person name="Thomas B.C."/>
            <person name="Singh A."/>
            <person name="Wilkins M.J."/>
            <person name="Karaoz U."/>
            <person name="Brodie E.L."/>
            <person name="Williams K.H."/>
            <person name="Hubbard S.S."/>
            <person name="Banfield J.F."/>
        </authorList>
    </citation>
    <scope>NUCLEOTIDE SEQUENCE [LARGE SCALE GENOMIC DNA]</scope>
</reference>
<feature type="region of interest" description="Disordered" evidence="1">
    <location>
        <begin position="40"/>
        <end position="72"/>
    </location>
</feature>
<accession>A0A1F5Z5B8</accession>
<dbReference type="InterPro" id="IPR012902">
    <property type="entry name" value="N_methyl_site"/>
</dbReference>
<dbReference type="Gene3D" id="2.115.10.20">
    <property type="entry name" value="Glycosyl hydrolase domain, family 43"/>
    <property type="match status" value="3"/>
</dbReference>
<keyword evidence="2" id="KW-0472">Membrane</keyword>
<evidence type="ECO:0000313" key="4">
    <source>
        <dbReference type="Proteomes" id="UP000178681"/>
    </source>
</evidence>
<name>A0A1F5Z5B8_9BACT</name>
<dbReference type="Proteomes" id="UP000178681">
    <property type="component" value="Unassembled WGS sequence"/>
</dbReference>
<sequence length="341" mass="37146">MNQKQKGFSVAEVIIVLLIIGVIGTVGWYVFNKREKKEPVNTVSTSSSSESSSEEIAASEKSDGYKWSTSPQGPYHDKVSYATSTDLLNWTDSGKVLIEHASVPDVILKDGTLYMYFVDVSTDGRPEQLGMMKSTDDGKSWSERQIITIKGVGVASKVPVDPDPFLLPDGRIRIYYFDISGRANVGSKSKNKIYSAVSSDGVNFKQEDSVRFEDDNIFDPDVLKVDDTWRLYVGNPEGQKVVSATSKDGLNFVKEGAAYEGSSVPNAIYEGGKYYLYTAGIQIATSSDGKTYTKSKYSFKGPGGVTADPGVVKLGDNNYLMIYKTSNQTAQGAPPLSTPVQ</sequence>
<feature type="transmembrane region" description="Helical" evidence="2">
    <location>
        <begin position="7"/>
        <end position="31"/>
    </location>
</feature>
<dbReference type="SUPFAM" id="SSF75005">
    <property type="entry name" value="Arabinanase/levansucrase/invertase"/>
    <property type="match status" value="2"/>
</dbReference>
<proteinExistence type="predicted"/>
<keyword evidence="2" id="KW-1133">Transmembrane helix</keyword>
<dbReference type="EMBL" id="MFJG01000004">
    <property type="protein sequence ID" value="OGG07636.1"/>
    <property type="molecule type" value="Genomic_DNA"/>
</dbReference>
<gene>
    <name evidence="3" type="ORF">A2872_00080</name>
</gene>
<dbReference type="AlphaFoldDB" id="A0A1F5Z5B8"/>
<comment type="caution">
    <text evidence="3">The sequence shown here is derived from an EMBL/GenBank/DDBJ whole genome shotgun (WGS) entry which is preliminary data.</text>
</comment>
<feature type="compositionally biased region" description="Low complexity" evidence="1">
    <location>
        <begin position="44"/>
        <end position="56"/>
    </location>
</feature>
<evidence type="ECO:0000256" key="2">
    <source>
        <dbReference type="SAM" id="Phobius"/>
    </source>
</evidence>
<protein>
    <recommendedName>
        <fullName evidence="5">Sialidase domain-containing protein</fullName>
    </recommendedName>
</protein>
<evidence type="ECO:0000313" key="3">
    <source>
        <dbReference type="EMBL" id="OGG07636.1"/>
    </source>
</evidence>